<evidence type="ECO:0000259" key="2">
    <source>
        <dbReference type="Pfam" id="PF23030"/>
    </source>
</evidence>
<feature type="compositionally biased region" description="Low complexity" evidence="1">
    <location>
        <begin position="902"/>
        <end position="918"/>
    </location>
</feature>
<evidence type="ECO:0000313" key="4">
    <source>
        <dbReference type="Proteomes" id="UP000472271"/>
    </source>
</evidence>
<feature type="compositionally biased region" description="Basic residues" evidence="1">
    <location>
        <begin position="704"/>
        <end position="715"/>
    </location>
</feature>
<name>A0A673AU22_9TELE</name>
<organism evidence="3 4">
    <name type="scientific">Sphaeramia orbicularis</name>
    <name type="common">orbiculate cardinalfish</name>
    <dbReference type="NCBI Taxonomy" id="375764"/>
    <lineage>
        <taxon>Eukaryota</taxon>
        <taxon>Metazoa</taxon>
        <taxon>Chordata</taxon>
        <taxon>Craniata</taxon>
        <taxon>Vertebrata</taxon>
        <taxon>Euteleostomi</taxon>
        <taxon>Actinopterygii</taxon>
        <taxon>Neopterygii</taxon>
        <taxon>Teleostei</taxon>
        <taxon>Neoteleostei</taxon>
        <taxon>Acanthomorphata</taxon>
        <taxon>Gobiaria</taxon>
        <taxon>Kurtiformes</taxon>
        <taxon>Apogonoidei</taxon>
        <taxon>Apogonidae</taxon>
        <taxon>Apogoninae</taxon>
        <taxon>Sphaeramia</taxon>
    </lineage>
</organism>
<feature type="compositionally biased region" description="Low complexity" evidence="1">
    <location>
        <begin position="880"/>
        <end position="894"/>
    </location>
</feature>
<dbReference type="PANTHER" id="PTHR47013">
    <property type="entry name" value="SPLICING FACTOR, ARGININE/SERINE-RICH 19"/>
    <property type="match status" value="1"/>
</dbReference>
<dbReference type="Ensembl" id="ENSSORT00005034064.1">
    <property type="protein sequence ID" value="ENSSORP00005033160.1"/>
    <property type="gene ID" value="ENSSORG00005015714.1"/>
</dbReference>
<dbReference type="RefSeq" id="XP_029997366.1">
    <property type="nucleotide sequence ID" value="XM_030141506.1"/>
</dbReference>
<accession>A0A673AU22</accession>
<feature type="compositionally biased region" description="Polar residues" evidence="1">
    <location>
        <begin position="54"/>
        <end position="70"/>
    </location>
</feature>
<dbReference type="Pfam" id="PF23030">
    <property type="entry name" value="SCAF11-like_C"/>
    <property type="match status" value="1"/>
</dbReference>
<feature type="compositionally biased region" description="Low complexity" evidence="1">
    <location>
        <begin position="722"/>
        <end position="752"/>
    </location>
</feature>
<feature type="compositionally biased region" description="Basic and acidic residues" evidence="1">
    <location>
        <begin position="762"/>
        <end position="788"/>
    </location>
</feature>
<reference evidence="3" key="1">
    <citation type="submission" date="2019-06" db="EMBL/GenBank/DDBJ databases">
        <authorList>
            <consortium name="Wellcome Sanger Institute Data Sharing"/>
        </authorList>
    </citation>
    <scope>NUCLEOTIDE SEQUENCE [LARGE SCALE GENOMIC DNA]</scope>
</reference>
<feature type="compositionally biased region" description="Basic residues" evidence="1">
    <location>
        <begin position="616"/>
        <end position="625"/>
    </location>
</feature>
<feature type="compositionally biased region" description="Gly residues" evidence="1">
    <location>
        <begin position="825"/>
        <end position="834"/>
    </location>
</feature>
<feature type="compositionally biased region" description="Pro residues" evidence="1">
    <location>
        <begin position="333"/>
        <end position="348"/>
    </location>
</feature>
<gene>
    <name evidence="3" type="primary">scaf1</name>
</gene>
<feature type="compositionally biased region" description="Pro residues" evidence="1">
    <location>
        <begin position="684"/>
        <end position="694"/>
    </location>
</feature>
<feature type="compositionally biased region" description="Low complexity" evidence="1">
    <location>
        <begin position="805"/>
        <end position="816"/>
    </location>
</feature>
<feature type="compositionally biased region" description="Low complexity" evidence="1">
    <location>
        <begin position="582"/>
        <end position="594"/>
    </location>
</feature>
<feature type="region of interest" description="Disordered" evidence="1">
    <location>
        <begin position="853"/>
        <end position="1145"/>
    </location>
</feature>
<evidence type="ECO:0000256" key="1">
    <source>
        <dbReference type="SAM" id="MobiDB-lite"/>
    </source>
</evidence>
<feature type="compositionally biased region" description="Basic and acidic residues" evidence="1">
    <location>
        <begin position="458"/>
        <end position="516"/>
    </location>
</feature>
<dbReference type="CTD" id="58506"/>
<dbReference type="InParanoid" id="A0A673AU22"/>
<dbReference type="Proteomes" id="UP000472271">
    <property type="component" value="Chromosome 8"/>
</dbReference>
<feature type="compositionally biased region" description="Low complexity" evidence="1">
    <location>
        <begin position="1084"/>
        <end position="1123"/>
    </location>
</feature>
<feature type="compositionally biased region" description="Low complexity" evidence="1">
    <location>
        <begin position="1189"/>
        <end position="1211"/>
    </location>
</feature>
<feature type="compositionally biased region" description="Basic and acidic residues" evidence="1">
    <location>
        <begin position="242"/>
        <end position="254"/>
    </location>
</feature>
<evidence type="ECO:0000313" key="3">
    <source>
        <dbReference type="Ensembl" id="ENSSORP00005033160.1"/>
    </source>
</evidence>
<feature type="compositionally biased region" description="Low complexity" evidence="1">
    <location>
        <begin position="26"/>
        <end position="53"/>
    </location>
</feature>
<feature type="compositionally biased region" description="Pro residues" evidence="1">
    <location>
        <begin position="1003"/>
        <end position="1014"/>
    </location>
</feature>
<dbReference type="InterPro" id="IPR042841">
    <property type="entry name" value="SCAF1"/>
</dbReference>
<feature type="compositionally biased region" description="Pro residues" evidence="1">
    <location>
        <begin position="1212"/>
        <end position="1224"/>
    </location>
</feature>
<feature type="compositionally biased region" description="Polar residues" evidence="1">
    <location>
        <begin position="960"/>
        <end position="977"/>
    </location>
</feature>
<reference evidence="3" key="3">
    <citation type="submission" date="2025-09" db="UniProtKB">
        <authorList>
            <consortium name="Ensembl"/>
        </authorList>
    </citation>
    <scope>IDENTIFICATION</scope>
</reference>
<feature type="compositionally biased region" description="Low complexity" evidence="1">
    <location>
        <begin position="79"/>
        <end position="92"/>
    </location>
</feature>
<feature type="compositionally biased region" description="Basic and acidic residues" evidence="1">
    <location>
        <begin position="542"/>
        <end position="561"/>
    </location>
</feature>
<feature type="compositionally biased region" description="Pro residues" evidence="1">
    <location>
        <begin position="1124"/>
        <end position="1138"/>
    </location>
</feature>
<feature type="compositionally biased region" description="Basic and acidic residues" evidence="1">
    <location>
        <begin position="1366"/>
        <end position="1378"/>
    </location>
</feature>
<feature type="region of interest" description="Disordered" evidence="1">
    <location>
        <begin position="1242"/>
        <end position="1264"/>
    </location>
</feature>
<dbReference type="InterPro" id="IPR057031">
    <property type="entry name" value="SFR19-like_C"/>
</dbReference>
<dbReference type="GeneID" id="115424321"/>
<proteinExistence type="predicted"/>
<feature type="compositionally biased region" description="Low complexity" evidence="1">
    <location>
        <begin position="982"/>
        <end position="1002"/>
    </location>
</feature>
<feature type="compositionally biased region" description="Basic residues" evidence="1">
    <location>
        <begin position="517"/>
        <end position="526"/>
    </location>
</feature>
<feature type="domain" description="SFR19-like C-terminal" evidence="2">
    <location>
        <begin position="1284"/>
        <end position="1368"/>
    </location>
</feature>
<dbReference type="PANTHER" id="PTHR47013:SF1">
    <property type="entry name" value="SPLICING FACTOR, ARGININE_SERINE-RICH 19"/>
    <property type="match status" value="1"/>
</dbReference>
<sequence length="1384" mass="149889">MDLTPASDFRRRSGASSSPVGITEIARSSPACSPSLSPSSPCSRTSSPISTSSFVCANSTVNQNHVTGQTEEIEKARVSSTSASLTTASFSAPAHEVVSSESFIHTSVALSEDCEKEGKTKEMYDPFHPTEGDKEGKMEEEEEGDKYDPFDPTGSPASDISDEGTKSREMKRNTERQNDDEEKEEVPPDSTDILTDLPTPSLATQLPLRRRVDCSSSKSGEQRDSADSEHSEIEEGEIVGVTDRDGQVKDKRPGGEILPLNSPSVSFFGSKPERILRVLDGDGFVSVRAEGNWEVDREPEDEPLVGVEDLRRKLVSRRKERYLSFPASSPLTPQLPPPSHPLISPPSSPLALPVEQGSKNRKSSKSSKDRDRQKSKDRKAGEKEERRKKRRKDKESGLDKSKEKERGQKTGKEGKSRRNSRSSSRKRKKRRHSSPETSQSHNSSGRGGHTRCSLSSPSEERHRDQEREKDKDRNRERHRDRDRDKDRDRGRDRDRERDHNRTSSRRRDDRESSSRKKEGRKGRRRSSSRECRSSKRSKRSREKRDSDRDRQRDRERRRDGRPVVPPSIQDLNGSDLFAIKRTITVTTTTTTTTVPGSPRLSTTSPHRPIQDSDKSHSRKKKRKWRSTRDDEDRGSCRSQSQSLSPPRYHSYESDRYSDKLDLDVLSLDGEALDSDYPSLEDTPPTAPPPEPALPSPKTKTTPKTGRHHLKKKSCTIKKMGQSESSSSSSTRTKSKCLSSMSVTSGSATVSSGLPSVKRNRKIVKDKERDKGSRKDLGRSGKSKKDSGTNRKGKLQSKVSVLVREGVSSTTGTSVGSGKLGMDLLGPGGAGGGSGSSVVGGSIAVVFCRDNESRSPFLKPCSEPLSLGGRSKDLSSMVKRSSMAAPPSSLASPAELKSKKTKPSSITSTSSSASPPSSSLATKRRRRMAKKSREKGGTAGLKAGDSSQTKPTSEGWGGTSLEVQSASGDGSKSVSPHTGQAGPAPCSSSSSSSSSSSTSVLPPSSSPPHTPPPSMAPLRDTRESSPDSQTVDSSCKTPEPSFMAEECLTQTSPTLPPVSPSGVSTPQGMSLGMTTKPPPPDDAPKSLASPPCSSSSATCGLTSLSLPMSSSDPSSSSVSSSSASKPPPPPPPPPPPTAPALPWSLQTGVDCTTGGVLALTALLFKMEEANIASRAKAQEFIQATSQILSQANQNQSQQHAAPSSASSSSSSQIPPPPSLPPPPGLSPAQFILHSSLPLVGCTKTPPSHLHPSISGGCAQTPPPMLPVGLSGVTGSSGDTGWDNESKDPDKYLKKLHTQERAVEEVKLAIKPYYQRKDINKDEYKDILRKAVHKICHSRTGEINPVKVSNLVKLYVQRYKYFRKHGRKMDEEERDDRESGTLHSSA</sequence>
<feature type="region of interest" description="Disordered" evidence="1">
    <location>
        <begin position="1365"/>
        <end position="1384"/>
    </location>
</feature>
<feature type="compositionally biased region" description="Basic residues" evidence="1">
    <location>
        <begin position="921"/>
        <end position="932"/>
    </location>
</feature>
<keyword evidence="4" id="KW-1185">Reference proteome</keyword>
<feature type="compositionally biased region" description="Polar residues" evidence="1">
    <location>
        <begin position="1025"/>
        <end position="1035"/>
    </location>
</feature>
<dbReference type="GO" id="GO:0099122">
    <property type="term" value="F:RNA polymerase II C-terminal domain binding"/>
    <property type="evidence" value="ECO:0007669"/>
    <property type="project" value="TreeGrafter"/>
</dbReference>
<feature type="region of interest" description="Disordered" evidence="1">
    <location>
        <begin position="1"/>
        <end position="262"/>
    </location>
</feature>
<feature type="region of interest" description="Disordered" evidence="1">
    <location>
        <begin position="289"/>
        <end position="834"/>
    </location>
</feature>
<reference evidence="3" key="2">
    <citation type="submission" date="2025-08" db="UniProtKB">
        <authorList>
            <consortium name="Ensembl"/>
        </authorList>
    </citation>
    <scope>IDENTIFICATION</scope>
</reference>
<feature type="compositionally biased region" description="Basic and acidic residues" evidence="1">
    <location>
        <begin position="116"/>
        <end position="137"/>
    </location>
</feature>
<feature type="compositionally biased region" description="Basic and acidic residues" evidence="1">
    <location>
        <begin position="393"/>
        <end position="416"/>
    </location>
</feature>
<feature type="compositionally biased region" description="Basic and acidic residues" evidence="1">
    <location>
        <begin position="163"/>
        <end position="177"/>
    </location>
</feature>
<feature type="compositionally biased region" description="Basic and acidic residues" evidence="1">
    <location>
        <begin position="626"/>
        <end position="635"/>
    </location>
</feature>
<protein>
    <recommendedName>
        <fullName evidence="2">SFR19-like C-terminal domain-containing protein</fullName>
    </recommendedName>
</protein>
<feature type="compositionally biased region" description="Basic and acidic residues" evidence="1">
    <location>
        <begin position="366"/>
        <end position="385"/>
    </location>
</feature>
<feature type="compositionally biased region" description="Polar residues" evidence="1">
    <location>
        <begin position="99"/>
        <end position="109"/>
    </location>
</feature>
<feature type="region of interest" description="Disordered" evidence="1">
    <location>
        <begin position="1189"/>
        <end position="1226"/>
    </location>
</feature>
<feature type="compositionally biased region" description="Basic residues" evidence="1">
    <location>
        <begin position="417"/>
        <end position="432"/>
    </location>
</feature>
<feature type="compositionally biased region" description="Basic and acidic residues" evidence="1">
    <location>
        <begin position="649"/>
        <end position="662"/>
    </location>
</feature>
<feature type="compositionally biased region" description="Polar residues" evidence="1">
    <location>
        <begin position="435"/>
        <end position="444"/>
    </location>
</feature>
<dbReference type="OrthoDB" id="1935339at2759"/>
<feature type="compositionally biased region" description="Basic and acidic residues" evidence="1">
    <location>
        <begin position="220"/>
        <end position="233"/>
    </location>
</feature>